<evidence type="ECO:0000313" key="3">
    <source>
        <dbReference type="Proteomes" id="UP000521943"/>
    </source>
</evidence>
<dbReference type="Gene3D" id="1.20.1280.50">
    <property type="match status" value="1"/>
</dbReference>
<comment type="caution">
    <text evidence="2">The sequence shown here is derived from an EMBL/GenBank/DDBJ whole genome shotgun (WGS) entry which is preliminary data.</text>
</comment>
<dbReference type="SUPFAM" id="SSF52047">
    <property type="entry name" value="RNI-like"/>
    <property type="match status" value="1"/>
</dbReference>
<dbReference type="PANTHER" id="PTHR38926:SF72">
    <property type="entry name" value="IM:7136021-RELATED"/>
    <property type="match status" value="1"/>
</dbReference>
<dbReference type="OrthoDB" id="3365698at2759"/>
<reference evidence="2 3" key="1">
    <citation type="submission" date="2020-07" db="EMBL/GenBank/DDBJ databases">
        <title>Comparative genomics of pyrophilous fungi reveals a link between fire events and developmental genes.</title>
        <authorList>
            <consortium name="DOE Joint Genome Institute"/>
            <person name="Steindorff A.S."/>
            <person name="Carver A."/>
            <person name="Calhoun S."/>
            <person name="Stillman K."/>
            <person name="Liu H."/>
            <person name="Lipzen A."/>
            <person name="Pangilinan J."/>
            <person name="Labutti K."/>
            <person name="Bruns T.D."/>
            <person name="Grigoriev I.V."/>
        </authorList>
    </citation>
    <scope>NUCLEOTIDE SEQUENCE [LARGE SCALE GENOMIC DNA]</scope>
    <source>
        <strain evidence="2 3">CBS 144469</strain>
    </source>
</reference>
<name>A0A8H6LVE5_9AGAR</name>
<gene>
    <name evidence="2" type="ORF">DFP72DRAFT_939401</name>
</gene>
<dbReference type="PANTHER" id="PTHR38926">
    <property type="entry name" value="F-BOX DOMAIN CONTAINING PROTEIN, EXPRESSED"/>
    <property type="match status" value="1"/>
</dbReference>
<dbReference type="Proteomes" id="UP000521943">
    <property type="component" value="Unassembled WGS sequence"/>
</dbReference>
<dbReference type="InterPro" id="IPR001810">
    <property type="entry name" value="F-box_dom"/>
</dbReference>
<sequence>MDINPELSRTLWSNEVPTPIEATLIQGQVNTIMGRMSTLQAELQRLEEGLRLNRGALSFIRWLPPEILAEIFSDLVAGILDWEGREVVLGLGLVCKSWRRATLSSHRLWTSISVNRHQCNETSHAKIVTWLDRSGDLSKTVELDHSNLDWCECDLEPAEDTEEERGPCQMNNPTLTKLLSTGPKLHKLILRCSSQWCLRTLLEGIGPETSVTNRRPWDMLQALEVKLTMEDYCPWEEPLDASKSLFCYLPQVTSLELHIPDAWVAFEVNFTAARTVALNIPPRLLQGLKTFTLHCDWEGSHILEMLQHCQNVESLAIDFRGASLQHDENDTLTQQLAATRLLLPKIHTLYLNSAANVNILDFLHTPTLRDLHLDMEYNGYSIPGQPIAFREPLLRFIQASDCQETLISLHMQNLKTDPAELAHTFLNLPFLRKITLDCCRSQTDTFWQHMWRFARKDRESGDSPLCLPLLQELQTLHIPADGSVFRFVADFIRDSRARNCSPFSWKLSYAQATLPEEAMKQKVVKLERNGVSLQILPSQL</sequence>
<evidence type="ECO:0000313" key="2">
    <source>
        <dbReference type="EMBL" id="KAF6742217.1"/>
    </source>
</evidence>
<dbReference type="EMBL" id="JACGCI010000194">
    <property type="protein sequence ID" value="KAF6742217.1"/>
    <property type="molecule type" value="Genomic_DNA"/>
</dbReference>
<protein>
    <recommendedName>
        <fullName evidence="1">F-box domain-containing protein</fullName>
    </recommendedName>
</protein>
<dbReference type="Pfam" id="PF12937">
    <property type="entry name" value="F-box-like"/>
    <property type="match status" value="1"/>
</dbReference>
<keyword evidence="3" id="KW-1185">Reference proteome</keyword>
<accession>A0A8H6LVE5</accession>
<proteinExistence type="predicted"/>
<evidence type="ECO:0000259" key="1">
    <source>
        <dbReference type="Pfam" id="PF12937"/>
    </source>
</evidence>
<organism evidence="2 3">
    <name type="scientific">Ephemerocybe angulata</name>
    <dbReference type="NCBI Taxonomy" id="980116"/>
    <lineage>
        <taxon>Eukaryota</taxon>
        <taxon>Fungi</taxon>
        <taxon>Dikarya</taxon>
        <taxon>Basidiomycota</taxon>
        <taxon>Agaricomycotina</taxon>
        <taxon>Agaricomycetes</taxon>
        <taxon>Agaricomycetidae</taxon>
        <taxon>Agaricales</taxon>
        <taxon>Agaricineae</taxon>
        <taxon>Psathyrellaceae</taxon>
        <taxon>Ephemerocybe</taxon>
    </lineage>
</organism>
<feature type="domain" description="F-box" evidence="1">
    <location>
        <begin position="63"/>
        <end position="113"/>
    </location>
</feature>
<dbReference type="InterPro" id="IPR036047">
    <property type="entry name" value="F-box-like_dom_sf"/>
</dbReference>
<dbReference type="AlphaFoldDB" id="A0A8H6LVE5"/>
<dbReference type="SUPFAM" id="SSF81383">
    <property type="entry name" value="F-box domain"/>
    <property type="match status" value="1"/>
</dbReference>